<proteinExistence type="inferred from homology"/>
<keyword evidence="13" id="KW-0808">Transferase</keyword>
<evidence type="ECO:0000256" key="7">
    <source>
        <dbReference type="ARBA" id="ARBA00023239"/>
    </source>
</evidence>
<evidence type="ECO:0000256" key="4">
    <source>
        <dbReference type="ARBA" id="ARBA00022801"/>
    </source>
</evidence>
<evidence type="ECO:0000256" key="6">
    <source>
        <dbReference type="ARBA" id="ARBA00023102"/>
    </source>
</evidence>
<evidence type="ECO:0000256" key="2">
    <source>
        <dbReference type="ARBA" id="ARBA00011152"/>
    </source>
</evidence>
<evidence type="ECO:0000259" key="12">
    <source>
        <dbReference type="Pfam" id="PF00117"/>
    </source>
</evidence>
<dbReference type="GO" id="GO:0000105">
    <property type="term" value="P:L-histidine biosynthetic process"/>
    <property type="evidence" value="ECO:0007669"/>
    <property type="project" value="UniProtKB-UniRule"/>
</dbReference>
<dbReference type="Pfam" id="PF00117">
    <property type="entry name" value="GATase"/>
    <property type="match status" value="1"/>
</dbReference>
<dbReference type="NCBIfam" id="TIGR01855">
    <property type="entry name" value="IMP_synth_hisH"/>
    <property type="match status" value="1"/>
</dbReference>
<comment type="caution">
    <text evidence="13">The sequence shown here is derived from an EMBL/GenBank/DDBJ whole genome shotgun (WGS) entry which is preliminary data.</text>
</comment>
<protein>
    <recommendedName>
        <fullName evidence="10">Imidazole glycerol phosphate synthase subunit HisH</fullName>
        <ecNumber evidence="10">4.3.2.10</ecNumber>
    </recommendedName>
    <alternativeName>
        <fullName evidence="10">IGP synthase glutaminase subunit</fullName>
        <ecNumber evidence="10">3.5.1.2</ecNumber>
    </alternativeName>
    <alternativeName>
        <fullName evidence="10">IGP synthase subunit HisH</fullName>
    </alternativeName>
    <alternativeName>
        <fullName evidence="10">ImGP synthase subunit HisH</fullName>
        <shortName evidence="10">IGPS subunit HisH</shortName>
    </alternativeName>
</protein>
<comment type="subunit">
    <text evidence="2 10">Heterodimer of HisH and HisF.</text>
</comment>
<keyword evidence="10" id="KW-0963">Cytoplasm</keyword>
<keyword evidence="3 10" id="KW-0028">Amino-acid biosynthesis</keyword>
<keyword evidence="4 10" id="KW-0378">Hydrolase</keyword>
<feature type="domain" description="Glutamine amidotransferase" evidence="12">
    <location>
        <begin position="4"/>
        <end position="196"/>
    </location>
</feature>
<dbReference type="GO" id="GO:0016829">
    <property type="term" value="F:lyase activity"/>
    <property type="evidence" value="ECO:0007669"/>
    <property type="project" value="UniProtKB-KW"/>
</dbReference>
<dbReference type="PANTHER" id="PTHR42701">
    <property type="entry name" value="IMIDAZOLE GLYCEROL PHOSPHATE SYNTHASE SUBUNIT HISH"/>
    <property type="match status" value="1"/>
</dbReference>
<comment type="catalytic activity">
    <reaction evidence="8 10">
        <text>5-[(5-phospho-1-deoxy-D-ribulos-1-ylimino)methylamino]-1-(5-phospho-beta-D-ribosyl)imidazole-4-carboxamide + L-glutamine = D-erythro-1-(imidazol-4-yl)glycerol 3-phosphate + 5-amino-1-(5-phospho-beta-D-ribosyl)imidazole-4-carboxamide + L-glutamate + H(+)</text>
        <dbReference type="Rhea" id="RHEA:24793"/>
        <dbReference type="ChEBI" id="CHEBI:15378"/>
        <dbReference type="ChEBI" id="CHEBI:29985"/>
        <dbReference type="ChEBI" id="CHEBI:58278"/>
        <dbReference type="ChEBI" id="CHEBI:58359"/>
        <dbReference type="ChEBI" id="CHEBI:58475"/>
        <dbReference type="ChEBI" id="CHEBI:58525"/>
        <dbReference type="EC" id="4.3.2.10"/>
    </reaction>
</comment>
<dbReference type="RefSeq" id="WP_029071238.1">
    <property type="nucleotide sequence ID" value="NZ_JNKN01000023.1"/>
</dbReference>
<dbReference type="PATRIC" id="fig|1410657.5.peg.663"/>
<dbReference type="InterPro" id="IPR017926">
    <property type="entry name" value="GATASE"/>
</dbReference>
<feature type="active site" evidence="10 11">
    <location>
        <position position="181"/>
    </location>
</feature>
<comment type="catalytic activity">
    <reaction evidence="9 10">
        <text>L-glutamine + H2O = L-glutamate + NH4(+)</text>
        <dbReference type="Rhea" id="RHEA:15889"/>
        <dbReference type="ChEBI" id="CHEBI:15377"/>
        <dbReference type="ChEBI" id="CHEBI:28938"/>
        <dbReference type="ChEBI" id="CHEBI:29985"/>
        <dbReference type="ChEBI" id="CHEBI:58359"/>
        <dbReference type="EC" id="3.5.1.2"/>
    </reaction>
</comment>
<dbReference type="AlphaFoldDB" id="A0A0R2HE84"/>
<dbReference type="CDD" id="cd01748">
    <property type="entry name" value="GATase1_IGP_Synthase"/>
    <property type="match status" value="1"/>
</dbReference>
<comment type="pathway">
    <text evidence="1 10">Amino-acid biosynthesis; L-histidine biosynthesis; L-histidine from 5-phospho-alpha-D-ribose 1-diphosphate: step 5/9.</text>
</comment>
<dbReference type="InterPro" id="IPR029062">
    <property type="entry name" value="Class_I_gatase-like"/>
</dbReference>
<keyword evidence="14" id="KW-1185">Reference proteome</keyword>
<keyword evidence="7 10" id="KW-0456">Lyase</keyword>
<accession>A0A0R2HE84</accession>
<dbReference type="PIRSF" id="PIRSF000495">
    <property type="entry name" value="Amidotransf_hisH"/>
    <property type="match status" value="1"/>
</dbReference>
<comment type="subcellular location">
    <subcellularLocation>
        <location evidence="10">Cytoplasm</location>
    </subcellularLocation>
</comment>
<dbReference type="SUPFAM" id="SSF52317">
    <property type="entry name" value="Class I glutamine amidotransferase-like"/>
    <property type="match status" value="1"/>
</dbReference>
<dbReference type="GO" id="GO:0000107">
    <property type="term" value="F:imidazoleglycerol-phosphate synthase activity"/>
    <property type="evidence" value="ECO:0007669"/>
    <property type="project" value="UniProtKB-UniRule"/>
</dbReference>
<dbReference type="UniPathway" id="UPA00031">
    <property type="reaction ID" value="UER00010"/>
</dbReference>
<dbReference type="GO" id="GO:0005737">
    <property type="term" value="C:cytoplasm"/>
    <property type="evidence" value="ECO:0007669"/>
    <property type="project" value="UniProtKB-SubCell"/>
</dbReference>
<evidence type="ECO:0000256" key="9">
    <source>
        <dbReference type="ARBA" id="ARBA00049534"/>
    </source>
</evidence>
<dbReference type="HAMAP" id="MF_00278">
    <property type="entry name" value="HisH"/>
    <property type="match status" value="1"/>
</dbReference>
<dbReference type="Proteomes" id="UP000051841">
    <property type="component" value="Unassembled WGS sequence"/>
</dbReference>
<feature type="active site" evidence="10 11">
    <location>
        <position position="183"/>
    </location>
</feature>
<dbReference type="EC" id="3.5.1.2" evidence="10"/>
<evidence type="ECO:0000313" key="13">
    <source>
        <dbReference type="EMBL" id="KRN49846.1"/>
    </source>
</evidence>
<dbReference type="Gene3D" id="3.40.50.880">
    <property type="match status" value="1"/>
</dbReference>
<dbReference type="GO" id="GO:0004359">
    <property type="term" value="F:glutaminase activity"/>
    <property type="evidence" value="ECO:0007669"/>
    <property type="project" value="UniProtKB-EC"/>
</dbReference>
<reference evidence="13 14" key="1">
    <citation type="journal article" date="2015" name="Genome Announc.">
        <title>Expanding the biotechnology potential of lactobacilli through comparative genomics of 213 strains and associated genera.</title>
        <authorList>
            <person name="Sun Z."/>
            <person name="Harris H.M."/>
            <person name="McCann A."/>
            <person name="Guo C."/>
            <person name="Argimon S."/>
            <person name="Zhang W."/>
            <person name="Yang X."/>
            <person name="Jeffery I.B."/>
            <person name="Cooney J.C."/>
            <person name="Kagawa T.F."/>
            <person name="Liu W."/>
            <person name="Song Y."/>
            <person name="Salvetti E."/>
            <person name="Wrobel A."/>
            <person name="Rasinkangas P."/>
            <person name="Parkhill J."/>
            <person name="Rea M.C."/>
            <person name="O'Sullivan O."/>
            <person name="Ritari J."/>
            <person name="Douillard F.P."/>
            <person name="Paul Ross R."/>
            <person name="Yang R."/>
            <person name="Briner A.E."/>
            <person name="Felis G.E."/>
            <person name="de Vos W.M."/>
            <person name="Barrangou R."/>
            <person name="Klaenhammer T.R."/>
            <person name="Caufield P.W."/>
            <person name="Cui Y."/>
            <person name="Zhang H."/>
            <person name="O'Toole P.W."/>
        </authorList>
    </citation>
    <scope>NUCLEOTIDE SEQUENCE [LARGE SCALE GENOMIC DNA]</scope>
    <source>
        <strain evidence="13 14">DSM 20405</strain>
    </source>
</reference>
<keyword evidence="6 10" id="KW-0368">Histidine biosynthesis</keyword>
<dbReference type="InterPro" id="IPR010139">
    <property type="entry name" value="Imidazole-glycPsynth_HisH"/>
</dbReference>
<dbReference type="PANTHER" id="PTHR42701:SF1">
    <property type="entry name" value="IMIDAZOLE GLYCEROL PHOSPHATE SYNTHASE SUBUNIT HISH"/>
    <property type="match status" value="1"/>
</dbReference>
<organism evidence="13 14">
    <name type="scientific">Kandleria vitulina DSM 20405</name>
    <dbReference type="NCBI Taxonomy" id="1410657"/>
    <lineage>
        <taxon>Bacteria</taxon>
        <taxon>Bacillati</taxon>
        <taxon>Bacillota</taxon>
        <taxon>Erysipelotrichia</taxon>
        <taxon>Erysipelotrichales</taxon>
        <taxon>Coprobacillaceae</taxon>
        <taxon>Kandleria</taxon>
    </lineage>
</organism>
<feature type="active site" description="Nucleophile" evidence="10 11">
    <location>
        <position position="79"/>
    </location>
</feature>
<dbReference type="EC" id="4.3.2.10" evidence="10"/>
<evidence type="ECO:0000256" key="5">
    <source>
        <dbReference type="ARBA" id="ARBA00022962"/>
    </source>
</evidence>
<evidence type="ECO:0000313" key="14">
    <source>
        <dbReference type="Proteomes" id="UP000051841"/>
    </source>
</evidence>
<dbReference type="EMBL" id="JQBL01000019">
    <property type="protein sequence ID" value="KRN49846.1"/>
    <property type="molecule type" value="Genomic_DNA"/>
</dbReference>
<evidence type="ECO:0000256" key="1">
    <source>
        <dbReference type="ARBA" id="ARBA00005091"/>
    </source>
</evidence>
<evidence type="ECO:0000256" key="10">
    <source>
        <dbReference type="HAMAP-Rule" id="MF_00278"/>
    </source>
</evidence>
<sequence>MIAVIDYNVGNLASVSNAFKRQGMETVVTRDPELILKAQGIVLPGVGTFPVAMSHLEEYGLIDVLSQAKEKNIPIMGICLGMQVLFEKGYEVEECNGLGFLEGSVQKLQVNAKIPHMGWNELIFNQNHPLLSHIKEKDYVYFVHSFGAVCPDEELICYVEYGGSKIPALVGKGNVWGCQFHPEKSGEVGKKILKAFKELIEDVSDTSN</sequence>
<comment type="function">
    <text evidence="10">IGPS catalyzes the conversion of PRFAR and glutamine to IGP, AICAR and glutamate. The HisH subunit catalyzes the hydrolysis of glutamine to glutamate and ammonia as part of the synthesis of IGP and AICAR. The resulting ammonia molecule is channeled to the active site of HisF.</text>
</comment>
<evidence type="ECO:0000256" key="3">
    <source>
        <dbReference type="ARBA" id="ARBA00022605"/>
    </source>
</evidence>
<keyword evidence="5 10" id="KW-0315">Glutamine amidotransferase</keyword>
<gene>
    <name evidence="10" type="primary">hisH</name>
    <name evidence="13" type="ORF">IV49_GL000637</name>
</gene>
<evidence type="ECO:0000256" key="11">
    <source>
        <dbReference type="PIRSR" id="PIRSR000495-1"/>
    </source>
</evidence>
<name>A0A0R2HE84_9FIRM</name>
<evidence type="ECO:0000256" key="8">
    <source>
        <dbReference type="ARBA" id="ARBA00047838"/>
    </source>
</evidence>
<dbReference type="PROSITE" id="PS51273">
    <property type="entry name" value="GATASE_TYPE_1"/>
    <property type="match status" value="1"/>
</dbReference>